<reference evidence="1" key="1">
    <citation type="journal article" date="2020" name="Stud. Mycol.">
        <title>101 Dothideomycetes genomes: a test case for predicting lifestyles and emergence of pathogens.</title>
        <authorList>
            <person name="Haridas S."/>
            <person name="Albert R."/>
            <person name="Binder M."/>
            <person name="Bloem J."/>
            <person name="Labutti K."/>
            <person name="Salamov A."/>
            <person name="Andreopoulos B."/>
            <person name="Baker S."/>
            <person name="Barry K."/>
            <person name="Bills G."/>
            <person name="Bluhm B."/>
            <person name="Cannon C."/>
            <person name="Castanera R."/>
            <person name="Culley D."/>
            <person name="Daum C."/>
            <person name="Ezra D."/>
            <person name="Gonzalez J."/>
            <person name="Henrissat B."/>
            <person name="Kuo A."/>
            <person name="Liang C."/>
            <person name="Lipzen A."/>
            <person name="Lutzoni F."/>
            <person name="Magnuson J."/>
            <person name="Mondo S."/>
            <person name="Nolan M."/>
            <person name="Ohm R."/>
            <person name="Pangilinan J."/>
            <person name="Park H.-J."/>
            <person name="Ramirez L."/>
            <person name="Alfaro M."/>
            <person name="Sun H."/>
            <person name="Tritt A."/>
            <person name="Yoshinaga Y."/>
            <person name="Zwiers L.-H."/>
            <person name="Turgeon B."/>
            <person name="Goodwin S."/>
            <person name="Spatafora J."/>
            <person name="Crous P."/>
            <person name="Grigoriev I."/>
        </authorList>
    </citation>
    <scope>NUCLEOTIDE SEQUENCE</scope>
    <source>
        <strain evidence="1">ATCC 36951</strain>
    </source>
</reference>
<organism evidence="1 2">
    <name type="scientific">Zasmidium cellare ATCC 36951</name>
    <dbReference type="NCBI Taxonomy" id="1080233"/>
    <lineage>
        <taxon>Eukaryota</taxon>
        <taxon>Fungi</taxon>
        <taxon>Dikarya</taxon>
        <taxon>Ascomycota</taxon>
        <taxon>Pezizomycotina</taxon>
        <taxon>Dothideomycetes</taxon>
        <taxon>Dothideomycetidae</taxon>
        <taxon>Mycosphaerellales</taxon>
        <taxon>Mycosphaerellaceae</taxon>
        <taxon>Zasmidium</taxon>
    </lineage>
</organism>
<dbReference type="OrthoDB" id="4820608at2759"/>
<accession>A0A6A6D556</accession>
<dbReference type="RefSeq" id="XP_033674437.1">
    <property type="nucleotide sequence ID" value="XM_033810960.1"/>
</dbReference>
<dbReference type="AlphaFoldDB" id="A0A6A6D556"/>
<dbReference type="GeneID" id="54564232"/>
<keyword evidence="2" id="KW-1185">Reference proteome</keyword>
<evidence type="ECO:0000313" key="1">
    <source>
        <dbReference type="EMBL" id="KAF2173548.1"/>
    </source>
</evidence>
<proteinExistence type="predicted"/>
<name>A0A6A6D556_ZASCE</name>
<dbReference type="Proteomes" id="UP000799537">
    <property type="component" value="Unassembled WGS sequence"/>
</dbReference>
<gene>
    <name evidence="1" type="ORF">M409DRAFT_48510</name>
</gene>
<dbReference type="EMBL" id="ML993579">
    <property type="protein sequence ID" value="KAF2173548.1"/>
    <property type="molecule type" value="Genomic_DNA"/>
</dbReference>
<evidence type="ECO:0000313" key="2">
    <source>
        <dbReference type="Proteomes" id="UP000799537"/>
    </source>
</evidence>
<sequence length="195" mass="20515">MAAGLVDAVAIRQQAAVGFTDSYDALPAATPVGSLHGLEYTGATVRVRRLPNGTQPIVPHSEPHFAEGIEPLQHIQSGGVSFDSLIHINSAQNLSSFDVYTFYFACAAIDGPTYGPARPCTVAVYGVGDGTRKYTATFDYAPASSDGAPFAMAGFNYPNFREIQNLTFGIVAGSAPVGKTALAIDSFYHLNYATG</sequence>
<protein>
    <submittedName>
        <fullName evidence="1">Uncharacterized protein</fullName>
    </submittedName>
</protein>